<feature type="domain" description="EamA" evidence="7">
    <location>
        <begin position="185"/>
        <end position="311"/>
    </location>
</feature>
<organism evidence="8 9">
    <name type="scientific">Paracoccus haematequi</name>
    <dbReference type="NCBI Taxonomy" id="2491866"/>
    <lineage>
        <taxon>Bacteria</taxon>
        <taxon>Pseudomonadati</taxon>
        <taxon>Pseudomonadota</taxon>
        <taxon>Alphaproteobacteria</taxon>
        <taxon>Rhodobacterales</taxon>
        <taxon>Paracoccaceae</taxon>
        <taxon>Paracoccus</taxon>
    </lineage>
</organism>
<evidence type="ECO:0000259" key="7">
    <source>
        <dbReference type="Pfam" id="PF00892"/>
    </source>
</evidence>
<keyword evidence="5 6" id="KW-0472">Membrane</keyword>
<evidence type="ECO:0000256" key="1">
    <source>
        <dbReference type="ARBA" id="ARBA00004141"/>
    </source>
</evidence>
<dbReference type="GO" id="GO:0016020">
    <property type="term" value="C:membrane"/>
    <property type="evidence" value="ECO:0007669"/>
    <property type="project" value="UniProtKB-SubCell"/>
</dbReference>
<keyword evidence="3 6" id="KW-0812">Transmembrane</keyword>
<feature type="transmembrane region" description="Helical" evidence="6">
    <location>
        <begin position="211"/>
        <end position="233"/>
    </location>
</feature>
<keyword evidence="9" id="KW-1185">Reference proteome</keyword>
<sequence length="326" mass="34763">MPNGKAVFPLVNPAMRTPILSPIRRVRPASVRPLAHKPGDNLHGAALMTLCMVAFGLNDTVMKFVVQDMPLYQAITLRGLFAMAFIAALAPRMGGLSLRIPARARRPMLWRLVGEIASTILFLNALQNMAMGDVSAIMQALPLAVMVSASLFFGETLGWRRIGAVIVGFLGVLLILRPGGNVFGLWAVVALAAMAMIVLRDMATRGFGQEISSATIAFYAATGVTATGLAVSLAQGWVMPSGAQMLLLALGSVFLTVGYVSAVASMRVGEISYVAPFRYTSLLVAIAMGLIVFGEWPDLWTWAGSALVVAAGIYTILREARLGRVR</sequence>
<evidence type="ECO:0000256" key="2">
    <source>
        <dbReference type="ARBA" id="ARBA00009853"/>
    </source>
</evidence>
<protein>
    <submittedName>
        <fullName evidence="8">EamA-like transporter family protein</fullName>
    </submittedName>
</protein>
<evidence type="ECO:0000256" key="5">
    <source>
        <dbReference type="ARBA" id="ARBA00023136"/>
    </source>
</evidence>
<evidence type="ECO:0000256" key="3">
    <source>
        <dbReference type="ARBA" id="ARBA00022692"/>
    </source>
</evidence>
<evidence type="ECO:0000256" key="4">
    <source>
        <dbReference type="ARBA" id="ARBA00022989"/>
    </source>
</evidence>
<feature type="transmembrane region" description="Helical" evidence="6">
    <location>
        <begin position="182"/>
        <end position="199"/>
    </location>
</feature>
<feature type="transmembrane region" description="Helical" evidence="6">
    <location>
        <begin position="158"/>
        <end position="176"/>
    </location>
</feature>
<feature type="transmembrane region" description="Helical" evidence="6">
    <location>
        <begin position="136"/>
        <end position="153"/>
    </location>
</feature>
<dbReference type="Proteomes" id="UP000270743">
    <property type="component" value="Unassembled WGS sequence"/>
</dbReference>
<comment type="subcellular location">
    <subcellularLocation>
        <location evidence="1">Membrane</location>
        <topology evidence="1">Multi-pass membrane protein</topology>
    </subcellularLocation>
</comment>
<dbReference type="Gene3D" id="1.10.3730.20">
    <property type="match status" value="1"/>
</dbReference>
<proteinExistence type="inferred from homology"/>
<keyword evidence="4 6" id="KW-1133">Transmembrane helix</keyword>
<dbReference type="PANTHER" id="PTHR22911">
    <property type="entry name" value="ACYL-MALONYL CONDENSING ENZYME-RELATED"/>
    <property type="match status" value="1"/>
</dbReference>
<feature type="transmembrane region" description="Helical" evidence="6">
    <location>
        <begin position="299"/>
        <end position="317"/>
    </location>
</feature>
<feature type="transmembrane region" description="Helical" evidence="6">
    <location>
        <begin position="70"/>
        <end position="89"/>
    </location>
</feature>
<accession>A0A447ISH8</accession>
<feature type="transmembrane region" description="Helical" evidence="6">
    <location>
        <begin position="245"/>
        <end position="264"/>
    </location>
</feature>
<dbReference type="AlphaFoldDB" id="A0A447ISH8"/>
<dbReference type="InterPro" id="IPR000620">
    <property type="entry name" value="EamA_dom"/>
</dbReference>
<evidence type="ECO:0000313" key="9">
    <source>
        <dbReference type="Proteomes" id="UP000270743"/>
    </source>
</evidence>
<feature type="transmembrane region" description="Helical" evidence="6">
    <location>
        <begin position="109"/>
        <end position="130"/>
    </location>
</feature>
<dbReference type="SUPFAM" id="SSF103481">
    <property type="entry name" value="Multidrug resistance efflux transporter EmrE"/>
    <property type="match status" value="2"/>
</dbReference>
<name>A0A447ISH8_9RHOB</name>
<feature type="domain" description="EamA" evidence="7">
    <location>
        <begin position="44"/>
        <end position="176"/>
    </location>
</feature>
<gene>
    <name evidence="8" type="ORF">PARHAE_03614</name>
</gene>
<evidence type="ECO:0000256" key="6">
    <source>
        <dbReference type="SAM" id="Phobius"/>
    </source>
</evidence>
<dbReference type="PANTHER" id="PTHR22911:SF6">
    <property type="entry name" value="SOLUTE CARRIER FAMILY 35 MEMBER G1"/>
    <property type="match status" value="1"/>
</dbReference>
<dbReference type="EMBL" id="UZWE01000062">
    <property type="protein sequence ID" value="VDS10399.1"/>
    <property type="molecule type" value="Genomic_DNA"/>
</dbReference>
<feature type="transmembrane region" description="Helical" evidence="6">
    <location>
        <begin position="276"/>
        <end position="293"/>
    </location>
</feature>
<dbReference type="InterPro" id="IPR037185">
    <property type="entry name" value="EmrE-like"/>
</dbReference>
<reference evidence="8 9" key="1">
    <citation type="submission" date="2018-12" db="EMBL/GenBank/DDBJ databases">
        <authorList>
            <person name="Criscuolo A."/>
        </authorList>
    </citation>
    <scope>NUCLEOTIDE SEQUENCE [LARGE SCALE GENOMIC DNA]</scope>
    <source>
        <strain evidence="8">ACIP1116241</strain>
    </source>
</reference>
<dbReference type="Pfam" id="PF00892">
    <property type="entry name" value="EamA"/>
    <property type="match status" value="2"/>
</dbReference>
<evidence type="ECO:0000313" key="8">
    <source>
        <dbReference type="EMBL" id="VDS10399.1"/>
    </source>
</evidence>
<comment type="similarity">
    <text evidence="2">Belongs to the drug/metabolite transporter (DMT) superfamily. 10 TMS drug/metabolite exporter (DME) (TC 2.A.7.3) family.</text>
</comment>